<dbReference type="AlphaFoldDB" id="A0A6M3MEL7"/>
<gene>
    <name evidence="1" type="ORF">MM171A00766_0022</name>
    <name evidence="2" type="ORF">MM171B00553_0013</name>
</gene>
<dbReference type="GO" id="GO:0003676">
    <property type="term" value="F:nucleic acid binding"/>
    <property type="evidence" value="ECO:0007669"/>
    <property type="project" value="InterPro"/>
</dbReference>
<dbReference type="EMBL" id="MT143860">
    <property type="protein sequence ID" value="QJB03766.1"/>
    <property type="molecule type" value="Genomic_DNA"/>
</dbReference>
<reference evidence="2" key="1">
    <citation type="submission" date="2020-03" db="EMBL/GenBank/DDBJ databases">
        <title>The deep terrestrial virosphere.</title>
        <authorList>
            <person name="Holmfeldt K."/>
            <person name="Nilsson E."/>
            <person name="Simone D."/>
            <person name="Lopez-Fernandez M."/>
            <person name="Wu X."/>
            <person name="de Brujin I."/>
            <person name="Lundin D."/>
            <person name="Andersson A."/>
            <person name="Bertilsson S."/>
            <person name="Dopson M."/>
        </authorList>
    </citation>
    <scope>NUCLEOTIDE SEQUENCE</scope>
    <source>
        <strain evidence="1">MM171A00766</strain>
        <strain evidence="2">MM171B00553</strain>
    </source>
</reference>
<proteinExistence type="predicted"/>
<dbReference type="InterPro" id="IPR012337">
    <property type="entry name" value="RNaseH-like_sf"/>
</dbReference>
<dbReference type="EMBL" id="MT143675">
    <property type="protein sequence ID" value="QJA99959.1"/>
    <property type="molecule type" value="Genomic_DNA"/>
</dbReference>
<dbReference type="CDD" id="cd22992">
    <property type="entry name" value="MOC1"/>
    <property type="match status" value="1"/>
</dbReference>
<protein>
    <submittedName>
        <fullName evidence="2">Uncharacterized protein</fullName>
    </submittedName>
</protein>
<accession>A0A6M3MEL7</accession>
<evidence type="ECO:0000313" key="1">
    <source>
        <dbReference type="EMBL" id="QJA99959.1"/>
    </source>
</evidence>
<organism evidence="2">
    <name type="scientific">viral metagenome</name>
    <dbReference type="NCBI Taxonomy" id="1070528"/>
    <lineage>
        <taxon>unclassified sequences</taxon>
        <taxon>metagenomes</taxon>
        <taxon>organismal metagenomes</taxon>
    </lineage>
</organism>
<dbReference type="Gene3D" id="3.30.420.10">
    <property type="entry name" value="Ribonuclease H-like superfamily/Ribonuclease H"/>
    <property type="match status" value="1"/>
</dbReference>
<dbReference type="SUPFAM" id="SSF53098">
    <property type="entry name" value="Ribonuclease H-like"/>
    <property type="match status" value="1"/>
</dbReference>
<name>A0A6M3MEL7_9ZZZZ</name>
<sequence>MSLKINIGIDPGSSSGGMALIVNYEGSEEIMLHEFKKMTEKDIVDKLRYITSIKHENGCDVFAYLESVHSFPKQGISSAFVFGQNFGFLKGALTSLLIPYELITPQSWIKQFGMKKDKDESKGEWKRRLREKAEMLYPKLKITANTADALLIAHVCKINNFK</sequence>
<dbReference type="InterPro" id="IPR036397">
    <property type="entry name" value="RNaseH_sf"/>
</dbReference>
<evidence type="ECO:0000313" key="2">
    <source>
        <dbReference type="EMBL" id="QJB03766.1"/>
    </source>
</evidence>